<keyword evidence="3" id="KW-1185">Reference proteome</keyword>
<protein>
    <submittedName>
        <fullName evidence="2">Abhydrolase domain containing 1</fullName>
    </submittedName>
</protein>
<evidence type="ECO:0000313" key="3">
    <source>
        <dbReference type="Proteomes" id="UP000593571"/>
    </source>
</evidence>
<organism evidence="2 3">
    <name type="scientific">Rousettus aegyptiacus</name>
    <name type="common">Egyptian fruit bat</name>
    <name type="synonym">Pteropus aegyptiacus</name>
    <dbReference type="NCBI Taxonomy" id="9407"/>
    <lineage>
        <taxon>Eukaryota</taxon>
        <taxon>Metazoa</taxon>
        <taxon>Chordata</taxon>
        <taxon>Craniata</taxon>
        <taxon>Vertebrata</taxon>
        <taxon>Euteleostomi</taxon>
        <taxon>Mammalia</taxon>
        <taxon>Eutheria</taxon>
        <taxon>Laurasiatheria</taxon>
        <taxon>Chiroptera</taxon>
        <taxon>Yinpterochiroptera</taxon>
        <taxon>Pteropodoidea</taxon>
        <taxon>Pteropodidae</taxon>
        <taxon>Rousettinae</taxon>
        <taxon>Rousettus</taxon>
    </lineage>
</organism>
<comment type="caution">
    <text evidence="2">The sequence shown here is derived from an EMBL/GenBank/DDBJ whole genome shotgun (WGS) entry which is preliminary data.</text>
</comment>
<dbReference type="AlphaFoldDB" id="A0A7J8FDA4"/>
<feature type="compositionally biased region" description="Low complexity" evidence="1">
    <location>
        <begin position="63"/>
        <end position="77"/>
    </location>
</feature>
<keyword evidence="2" id="KW-0378">Hydrolase</keyword>
<sequence length="192" mass="20262">MSREPEVPLTKMAAYAGGRLSLQGAALLATAKRIKEARERGGGSHLRVTQASRLRAVLAPPLASPAAGRKAAGGAPTRRARKAGPARAARPMACNGWGPAFTCRRTKVEALEPVKNLGVGIQYAELLPEPPERHLDRAILSALGSWRCLLLGLLLGMRAPEASTGDWVPVSGLLGATLPNHCGDFLPYAMVF</sequence>
<evidence type="ECO:0000256" key="1">
    <source>
        <dbReference type="SAM" id="MobiDB-lite"/>
    </source>
</evidence>
<dbReference type="EMBL" id="JACASE010000007">
    <property type="protein sequence ID" value="KAF6445743.1"/>
    <property type="molecule type" value="Genomic_DNA"/>
</dbReference>
<evidence type="ECO:0000313" key="2">
    <source>
        <dbReference type="EMBL" id="KAF6445743.1"/>
    </source>
</evidence>
<proteinExistence type="predicted"/>
<accession>A0A7J8FDA4</accession>
<gene>
    <name evidence="2" type="ORF">HJG63_000089</name>
</gene>
<feature type="region of interest" description="Disordered" evidence="1">
    <location>
        <begin position="63"/>
        <end position="88"/>
    </location>
</feature>
<name>A0A7J8FDA4_ROUAE</name>
<reference evidence="2 3" key="1">
    <citation type="journal article" date="2020" name="Nature">
        <title>Six reference-quality genomes reveal evolution of bat adaptations.</title>
        <authorList>
            <person name="Jebb D."/>
            <person name="Huang Z."/>
            <person name="Pippel M."/>
            <person name="Hughes G.M."/>
            <person name="Lavrichenko K."/>
            <person name="Devanna P."/>
            <person name="Winkler S."/>
            <person name="Jermiin L.S."/>
            <person name="Skirmuntt E.C."/>
            <person name="Katzourakis A."/>
            <person name="Burkitt-Gray L."/>
            <person name="Ray D.A."/>
            <person name="Sullivan K.A.M."/>
            <person name="Roscito J.G."/>
            <person name="Kirilenko B.M."/>
            <person name="Davalos L.M."/>
            <person name="Corthals A.P."/>
            <person name="Power M.L."/>
            <person name="Jones G."/>
            <person name="Ransome R.D."/>
            <person name="Dechmann D.K.N."/>
            <person name="Locatelli A.G."/>
            <person name="Puechmaille S.J."/>
            <person name="Fedrigo O."/>
            <person name="Jarvis E.D."/>
            <person name="Hiller M."/>
            <person name="Vernes S.C."/>
            <person name="Myers E.W."/>
            <person name="Teeling E.C."/>
        </authorList>
    </citation>
    <scope>NUCLEOTIDE SEQUENCE [LARGE SCALE GENOMIC DNA]</scope>
    <source>
        <strain evidence="2">MRouAeg1</strain>
        <tissue evidence="2">Muscle</tissue>
    </source>
</reference>
<dbReference type="Proteomes" id="UP000593571">
    <property type="component" value="Unassembled WGS sequence"/>
</dbReference>
<dbReference type="GO" id="GO:0016787">
    <property type="term" value="F:hydrolase activity"/>
    <property type="evidence" value="ECO:0007669"/>
    <property type="project" value="UniProtKB-KW"/>
</dbReference>